<evidence type="ECO:0000313" key="2">
    <source>
        <dbReference type="Proteomes" id="UP000828390"/>
    </source>
</evidence>
<reference evidence="1" key="2">
    <citation type="submission" date="2020-11" db="EMBL/GenBank/DDBJ databases">
        <authorList>
            <person name="McCartney M.A."/>
            <person name="Auch B."/>
            <person name="Kono T."/>
            <person name="Mallez S."/>
            <person name="Becker A."/>
            <person name="Gohl D.M."/>
            <person name="Silverstein K.A.T."/>
            <person name="Koren S."/>
            <person name="Bechman K.B."/>
            <person name="Herman A."/>
            <person name="Abrahante J.E."/>
            <person name="Garbe J."/>
        </authorList>
    </citation>
    <scope>NUCLEOTIDE SEQUENCE</scope>
    <source>
        <strain evidence="1">Duluth1</strain>
        <tissue evidence="1">Whole animal</tissue>
    </source>
</reference>
<keyword evidence="2" id="KW-1185">Reference proteome</keyword>
<sequence length="132" mass="15337">MLNIKEIPIKIIEKLMALICLLQERTDSGNLMTVLILETGRRRTDRRAGWREGEWLGRGTDRETKRQTDGVTDRQTYRQTEGRKNIHGYLSIKSIPCIRGYNEDHILFHNKILTNDHGCKVKGNLWSSMCPL</sequence>
<gene>
    <name evidence="1" type="ORF">DPMN_189371</name>
</gene>
<proteinExistence type="predicted"/>
<organism evidence="1 2">
    <name type="scientific">Dreissena polymorpha</name>
    <name type="common">Zebra mussel</name>
    <name type="synonym">Mytilus polymorpha</name>
    <dbReference type="NCBI Taxonomy" id="45954"/>
    <lineage>
        <taxon>Eukaryota</taxon>
        <taxon>Metazoa</taxon>
        <taxon>Spiralia</taxon>
        <taxon>Lophotrochozoa</taxon>
        <taxon>Mollusca</taxon>
        <taxon>Bivalvia</taxon>
        <taxon>Autobranchia</taxon>
        <taxon>Heteroconchia</taxon>
        <taxon>Euheterodonta</taxon>
        <taxon>Imparidentia</taxon>
        <taxon>Neoheterodontei</taxon>
        <taxon>Myida</taxon>
        <taxon>Dreissenoidea</taxon>
        <taxon>Dreissenidae</taxon>
        <taxon>Dreissena</taxon>
    </lineage>
</organism>
<reference evidence="1" key="1">
    <citation type="journal article" date="2019" name="bioRxiv">
        <title>The Genome of the Zebra Mussel, Dreissena polymorpha: A Resource for Invasive Species Research.</title>
        <authorList>
            <person name="McCartney M.A."/>
            <person name="Auch B."/>
            <person name="Kono T."/>
            <person name="Mallez S."/>
            <person name="Zhang Y."/>
            <person name="Obille A."/>
            <person name="Becker A."/>
            <person name="Abrahante J.E."/>
            <person name="Garbe J."/>
            <person name="Badalamenti J.P."/>
            <person name="Herman A."/>
            <person name="Mangelson H."/>
            <person name="Liachko I."/>
            <person name="Sullivan S."/>
            <person name="Sone E.D."/>
            <person name="Koren S."/>
            <person name="Silverstein K.A.T."/>
            <person name="Beckman K.B."/>
            <person name="Gohl D.M."/>
        </authorList>
    </citation>
    <scope>NUCLEOTIDE SEQUENCE</scope>
    <source>
        <strain evidence="1">Duluth1</strain>
        <tissue evidence="1">Whole animal</tissue>
    </source>
</reference>
<dbReference type="Proteomes" id="UP000828390">
    <property type="component" value="Unassembled WGS sequence"/>
</dbReference>
<protein>
    <submittedName>
        <fullName evidence="1">Uncharacterized protein</fullName>
    </submittedName>
</protein>
<dbReference type="AlphaFoldDB" id="A0A9D4IAR8"/>
<comment type="caution">
    <text evidence="1">The sequence shown here is derived from an EMBL/GenBank/DDBJ whole genome shotgun (WGS) entry which is preliminary data.</text>
</comment>
<evidence type="ECO:0000313" key="1">
    <source>
        <dbReference type="EMBL" id="KAH3754690.1"/>
    </source>
</evidence>
<accession>A0A9D4IAR8</accession>
<name>A0A9D4IAR8_DREPO</name>
<dbReference type="EMBL" id="JAIWYP010000010">
    <property type="protein sequence ID" value="KAH3754690.1"/>
    <property type="molecule type" value="Genomic_DNA"/>
</dbReference>